<dbReference type="EMBL" id="CP096659">
    <property type="protein sequence ID" value="UPV75937.1"/>
    <property type="molecule type" value="Genomic_DNA"/>
</dbReference>
<dbReference type="InterPro" id="IPR009003">
    <property type="entry name" value="Peptidase_S1_PA"/>
</dbReference>
<dbReference type="Pfam" id="PF13180">
    <property type="entry name" value="PDZ_2"/>
    <property type="match status" value="1"/>
</dbReference>
<dbReference type="SUPFAM" id="SSF50156">
    <property type="entry name" value="PDZ domain-like"/>
    <property type="match status" value="1"/>
</dbReference>
<evidence type="ECO:0000259" key="4">
    <source>
        <dbReference type="Pfam" id="PF13180"/>
    </source>
</evidence>
<dbReference type="InterPro" id="IPR001478">
    <property type="entry name" value="PDZ"/>
</dbReference>
<dbReference type="PRINTS" id="PR00834">
    <property type="entry name" value="PROTEASES2C"/>
</dbReference>
<dbReference type="Pfam" id="PF13365">
    <property type="entry name" value="Trypsin_2"/>
    <property type="match status" value="1"/>
</dbReference>
<evidence type="ECO:0000256" key="3">
    <source>
        <dbReference type="SAM" id="MobiDB-lite"/>
    </source>
</evidence>
<feature type="compositionally biased region" description="Low complexity" evidence="3">
    <location>
        <begin position="388"/>
        <end position="399"/>
    </location>
</feature>
<accession>A0A8U0HYE0</accession>
<dbReference type="AlphaFoldDB" id="A0A8U0HYE0"/>
<evidence type="ECO:0000313" key="5">
    <source>
        <dbReference type="EMBL" id="UPV75937.1"/>
    </source>
</evidence>
<reference evidence="5 6" key="1">
    <citation type="submission" date="2022-04" db="EMBL/GenBank/DDBJ databases">
        <title>Diverse halophilic archaea isolated from saline environments.</title>
        <authorList>
            <person name="Cui H.-L."/>
        </authorList>
    </citation>
    <scope>NUCLEOTIDE SEQUENCE [LARGE SCALE GENOMIC DNA]</scope>
    <source>
        <strain evidence="5 6">XZYJT49</strain>
    </source>
</reference>
<proteinExistence type="predicted"/>
<dbReference type="PANTHER" id="PTHR43343:SF3">
    <property type="entry name" value="PROTEASE DO-LIKE 8, CHLOROPLASTIC"/>
    <property type="match status" value="1"/>
</dbReference>
<dbReference type="PROSITE" id="PS00318">
    <property type="entry name" value="HMG_COA_REDUCTASE_2"/>
    <property type="match status" value="1"/>
</dbReference>
<keyword evidence="6" id="KW-1185">Reference proteome</keyword>
<dbReference type="Proteomes" id="UP000830729">
    <property type="component" value="Chromosome"/>
</dbReference>
<dbReference type="InterPro" id="IPR036034">
    <property type="entry name" value="PDZ_sf"/>
</dbReference>
<dbReference type="PANTHER" id="PTHR43343">
    <property type="entry name" value="PEPTIDASE S12"/>
    <property type="match status" value="1"/>
</dbReference>
<organism evidence="5 6">
    <name type="scientific">Halorussus limi</name>
    <dbReference type="NCBI Taxonomy" id="2938695"/>
    <lineage>
        <taxon>Archaea</taxon>
        <taxon>Methanobacteriati</taxon>
        <taxon>Methanobacteriota</taxon>
        <taxon>Stenosarchaea group</taxon>
        <taxon>Halobacteria</taxon>
        <taxon>Halobacteriales</taxon>
        <taxon>Haladaptataceae</taxon>
        <taxon>Halorussus</taxon>
    </lineage>
</organism>
<dbReference type="GO" id="GO:0006508">
    <property type="term" value="P:proteolysis"/>
    <property type="evidence" value="ECO:0007669"/>
    <property type="project" value="UniProtKB-KW"/>
</dbReference>
<feature type="region of interest" description="Disordered" evidence="3">
    <location>
        <begin position="380"/>
        <end position="428"/>
    </location>
</feature>
<feature type="region of interest" description="Disordered" evidence="3">
    <location>
        <begin position="25"/>
        <end position="57"/>
    </location>
</feature>
<feature type="compositionally biased region" description="Polar residues" evidence="3">
    <location>
        <begin position="400"/>
        <end position="413"/>
    </location>
</feature>
<dbReference type="SUPFAM" id="SSF50494">
    <property type="entry name" value="Trypsin-like serine proteases"/>
    <property type="match status" value="1"/>
</dbReference>
<feature type="compositionally biased region" description="Basic and acidic residues" evidence="3">
    <location>
        <begin position="417"/>
        <end position="428"/>
    </location>
</feature>
<name>A0A8U0HYE0_9EURY</name>
<dbReference type="InterPro" id="IPR023076">
    <property type="entry name" value="HMG_CoA_Rdtase_CS"/>
</dbReference>
<sequence>MGNRVLAGVLVLALVSAGGVGVGTVGGATDRSGEHARTAESGSDAGRAAEPIAGNLGRQGTDCNYTTTFGAAERSVVSVSAENESYGWGGSGWVYSVENGTAYVVTNWHVTHNATDVDVQFGEQGWRNATVVGSDLWTDLAVVAVENPPSTARALPVVESSPRRGQSVALVGTPFRNDWEASITRGIVSGEDRLVTVEALPGLNVTWADMIQTDAAANPGNSGGPLLNCEGAVLGVLNSGWGFTNAGVNFAISARVVREVVPALVANGSYPHSSLGADVANVGPDIAEANDLPVSTGVMVTAVEPGGPSDGKLREAPAFHLTEYVPYDGDVVLAVDGTRISDREDLLSYLLLETRPNETVSLTVLRNGENRTVEVTLGERPAIPPRPTENATVTNQTTTPDRTTAPNGTTAPSETTTVRERERTATPS</sequence>
<dbReference type="Gene3D" id="2.30.42.10">
    <property type="match status" value="1"/>
</dbReference>
<dbReference type="Gene3D" id="2.40.10.120">
    <property type="match status" value="1"/>
</dbReference>
<gene>
    <name evidence="5" type="ORF">M0R89_07720</name>
</gene>
<evidence type="ECO:0000313" key="6">
    <source>
        <dbReference type="Proteomes" id="UP000830729"/>
    </source>
</evidence>
<evidence type="ECO:0000256" key="2">
    <source>
        <dbReference type="ARBA" id="ARBA00022801"/>
    </source>
</evidence>
<protein>
    <submittedName>
        <fullName evidence="5">Trypsin-like peptidase domain-containing protein</fullName>
    </submittedName>
</protein>
<dbReference type="RefSeq" id="WP_248651974.1">
    <property type="nucleotide sequence ID" value="NZ_CP096659.1"/>
</dbReference>
<evidence type="ECO:0000256" key="1">
    <source>
        <dbReference type="ARBA" id="ARBA00022670"/>
    </source>
</evidence>
<dbReference type="GeneID" id="72185077"/>
<dbReference type="InterPro" id="IPR001940">
    <property type="entry name" value="Peptidase_S1C"/>
</dbReference>
<keyword evidence="1" id="KW-0645">Protease</keyword>
<keyword evidence="2" id="KW-0378">Hydrolase</keyword>
<feature type="domain" description="PDZ" evidence="4">
    <location>
        <begin position="276"/>
        <end position="377"/>
    </location>
</feature>
<dbReference type="GO" id="GO:0004252">
    <property type="term" value="F:serine-type endopeptidase activity"/>
    <property type="evidence" value="ECO:0007669"/>
    <property type="project" value="InterPro"/>
</dbReference>
<dbReference type="KEGG" id="halx:M0R89_07720"/>
<dbReference type="GO" id="GO:0004420">
    <property type="term" value="F:hydroxymethylglutaryl-CoA reductase (NADPH) activity"/>
    <property type="evidence" value="ECO:0007669"/>
    <property type="project" value="InterPro"/>
</dbReference>
<dbReference type="InterPro" id="IPR051201">
    <property type="entry name" value="Chloro_Bact_Ser_Proteases"/>
</dbReference>